<dbReference type="GO" id="GO:0005886">
    <property type="term" value="C:plasma membrane"/>
    <property type="evidence" value="ECO:0007669"/>
    <property type="project" value="UniProtKB-SubCell"/>
</dbReference>
<organism evidence="7 8">
    <name type="scientific">Setomelanomma holmii</name>
    <dbReference type="NCBI Taxonomy" id="210430"/>
    <lineage>
        <taxon>Eukaryota</taxon>
        <taxon>Fungi</taxon>
        <taxon>Dikarya</taxon>
        <taxon>Ascomycota</taxon>
        <taxon>Pezizomycotina</taxon>
        <taxon>Dothideomycetes</taxon>
        <taxon>Pleosporomycetidae</taxon>
        <taxon>Pleosporales</taxon>
        <taxon>Pleosporineae</taxon>
        <taxon>Phaeosphaeriaceae</taxon>
        <taxon>Setomelanomma</taxon>
    </lineage>
</organism>
<gene>
    <name evidence="7" type="ORF">EK21DRAFT_72238</name>
</gene>
<dbReference type="GO" id="GO:0042124">
    <property type="term" value="F:1,3-beta-glucanosyltransferase activity"/>
    <property type="evidence" value="ECO:0007669"/>
    <property type="project" value="TreeGrafter"/>
</dbReference>
<dbReference type="PANTHER" id="PTHR31468:SF8">
    <property type="entry name" value="1,3-BETA-GLUCANOSYLTRANSFERASE GAS2"/>
    <property type="match status" value="1"/>
</dbReference>
<dbReference type="PANTHER" id="PTHR31468">
    <property type="entry name" value="1,3-BETA-GLUCANOSYLTRANSFERASE GAS1"/>
    <property type="match status" value="1"/>
</dbReference>
<dbReference type="Gene3D" id="3.20.20.80">
    <property type="entry name" value="Glycosidases"/>
    <property type="match status" value="1"/>
</dbReference>
<dbReference type="GO" id="GO:0071970">
    <property type="term" value="P:fungal-type cell wall (1-&gt;3)-beta-D-glucan biosynthetic process"/>
    <property type="evidence" value="ECO:0007669"/>
    <property type="project" value="TreeGrafter"/>
</dbReference>
<evidence type="ECO:0000256" key="4">
    <source>
        <dbReference type="ARBA" id="ARBA00023180"/>
    </source>
</evidence>
<keyword evidence="5" id="KW-0808">Transferase</keyword>
<protein>
    <recommendedName>
        <fullName evidence="5">1,3-beta-glucanosyltransferase</fullName>
        <ecNumber evidence="5">2.4.1.-</ecNumber>
    </recommendedName>
</protein>
<keyword evidence="4" id="KW-0325">Glycoprotein</keyword>
<dbReference type="Proteomes" id="UP000799777">
    <property type="component" value="Unassembled WGS sequence"/>
</dbReference>
<keyword evidence="5" id="KW-0336">GPI-anchor</keyword>
<evidence type="ECO:0000256" key="2">
    <source>
        <dbReference type="ARBA" id="ARBA00007528"/>
    </source>
</evidence>
<feature type="signal peptide" evidence="5">
    <location>
        <begin position="1"/>
        <end position="19"/>
    </location>
</feature>
<proteinExistence type="inferred from homology"/>
<evidence type="ECO:0000256" key="3">
    <source>
        <dbReference type="ARBA" id="ARBA00022729"/>
    </source>
</evidence>
<feature type="region of interest" description="Disordered" evidence="6">
    <location>
        <begin position="377"/>
        <end position="414"/>
    </location>
</feature>
<comment type="similarity">
    <text evidence="2 5">Belongs to the glycosyl hydrolase 72 family.</text>
</comment>
<dbReference type="SUPFAM" id="SSF51445">
    <property type="entry name" value="(Trans)glycosidases"/>
    <property type="match status" value="1"/>
</dbReference>
<comment type="caution">
    <text evidence="7">The sequence shown here is derived from an EMBL/GenBank/DDBJ whole genome shotgun (WGS) entry which is preliminary data.</text>
</comment>
<dbReference type="InterPro" id="IPR017853">
    <property type="entry name" value="GH"/>
</dbReference>
<feature type="chain" id="PRO_5040531783" description="1,3-beta-glucanosyltransferase" evidence="5">
    <location>
        <begin position="20"/>
        <end position="436"/>
    </location>
</feature>
<comment type="function">
    <text evidence="5">Splits internally a 1,3-beta-glucan molecule and transfers the newly generated reducing end (the donor) to the non-reducing end of another 1,3-beta-glucan molecule (the acceptor) forming a 1,3-beta linkage, resulting in the elongation of 1,3-beta-glucan chains in the cell wall.</text>
</comment>
<dbReference type="Pfam" id="PF03198">
    <property type="entry name" value="Glyco_hydro_72"/>
    <property type="match status" value="1"/>
</dbReference>
<keyword evidence="5" id="KW-0449">Lipoprotein</keyword>
<dbReference type="EC" id="2.4.1.-" evidence="5"/>
<dbReference type="AlphaFoldDB" id="A0A9P4H4H0"/>
<dbReference type="OrthoDB" id="421038at2759"/>
<evidence type="ECO:0000313" key="8">
    <source>
        <dbReference type="Proteomes" id="UP000799777"/>
    </source>
</evidence>
<dbReference type="GO" id="GO:0031505">
    <property type="term" value="P:fungal-type cell wall organization"/>
    <property type="evidence" value="ECO:0007669"/>
    <property type="project" value="TreeGrafter"/>
</dbReference>
<dbReference type="InterPro" id="IPR004886">
    <property type="entry name" value="Glucanosyltransferase"/>
</dbReference>
<evidence type="ECO:0000313" key="7">
    <source>
        <dbReference type="EMBL" id="KAF2027334.1"/>
    </source>
</evidence>
<evidence type="ECO:0000256" key="6">
    <source>
        <dbReference type="SAM" id="MobiDB-lite"/>
    </source>
</evidence>
<dbReference type="EMBL" id="ML978228">
    <property type="protein sequence ID" value="KAF2027334.1"/>
    <property type="molecule type" value="Genomic_DNA"/>
</dbReference>
<evidence type="ECO:0000256" key="1">
    <source>
        <dbReference type="ARBA" id="ARBA00004609"/>
    </source>
</evidence>
<reference evidence="7" key="1">
    <citation type="journal article" date="2020" name="Stud. Mycol.">
        <title>101 Dothideomycetes genomes: a test case for predicting lifestyles and emergence of pathogens.</title>
        <authorList>
            <person name="Haridas S."/>
            <person name="Albert R."/>
            <person name="Binder M."/>
            <person name="Bloem J."/>
            <person name="Labutti K."/>
            <person name="Salamov A."/>
            <person name="Andreopoulos B."/>
            <person name="Baker S."/>
            <person name="Barry K."/>
            <person name="Bills G."/>
            <person name="Bluhm B."/>
            <person name="Cannon C."/>
            <person name="Castanera R."/>
            <person name="Culley D."/>
            <person name="Daum C."/>
            <person name="Ezra D."/>
            <person name="Gonzalez J."/>
            <person name="Henrissat B."/>
            <person name="Kuo A."/>
            <person name="Liang C."/>
            <person name="Lipzen A."/>
            <person name="Lutzoni F."/>
            <person name="Magnuson J."/>
            <person name="Mondo S."/>
            <person name="Nolan M."/>
            <person name="Ohm R."/>
            <person name="Pangilinan J."/>
            <person name="Park H.-J."/>
            <person name="Ramirez L."/>
            <person name="Alfaro M."/>
            <person name="Sun H."/>
            <person name="Tritt A."/>
            <person name="Yoshinaga Y."/>
            <person name="Zwiers L.-H."/>
            <person name="Turgeon B."/>
            <person name="Goodwin S."/>
            <person name="Spatafora J."/>
            <person name="Crous P."/>
            <person name="Grigoriev I."/>
        </authorList>
    </citation>
    <scope>NUCLEOTIDE SEQUENCE</scope>
    <source>
        <strain evidence="7">CBS 110217</strain>
    </source>
</reference>
<feature type="compositionally biased region" description="Low complexity" evidence="6">
    <location>
        <begin position="378"/>
        <end position="412"/>
    </location>
</feature>
<name>A0A9P4H4H0_9PLEO</name>
<comment type="subcellular location">
    <subcellularLocation>
        <location evidence="1 5">Cell membrane</location>
        <topology evidence="1 5">Lipid-anchor</topology>
        <topology evidence="1 5">GPI-anchor</topology>
    </subcellularLocation>
</comment>
<sequence>MVRFLAALTAVAGLTAVNAIATISVKGSKFFTSDGNQFYVKGVAYQLVADDPLITSSQCSNDAALMKTLGTNSIRVYHVDPAGNHDACMKAFADAGIYVWLDLDTFNTQIYEGAPQWNSTQRDAFAKVMDAFHSYDNLAGFFVGNEAITTANGSVTAPYIKAAARDLKAYRDSKKYRSIPVGYSAADIATLRPMLQNYLACGSNQSEAIDFFSLNSYSWCGASSYQQSGYNMLEQNSTQLNIPIFMSETGCNTVRPRDFADQNAIFGDMGDTWSGSIIYEWIEEANNYGLVSYGGKVDPASSSAPPDGYPRSGSPIPVQPDFSNLANVWKTLSPTGIKASAYSATNTPIACPAFTAGAWEVNPSDALPTLGQVHTFNGAGASGSQTSGSTSKPTGSGSSTAASPSASRGAASDGLGRELKSAGAVFAGVLGLLAWL</sequence>
<evidence type="ECO:0000256" key="5">
    <source>
        <dbReference type="RuleBase" id="RU361209"/>
    </source>
</evidence>
<keyword evidence="8" id="KW-1185">Reference proteome</keyword>
<dbReference type="GO" id="GO:0098552">
    <property type="term" value="C:side of membrane"/>
    <property type="evidence" value="ECO:0007669"/>
    <property type="project" value="UniProtKB-KW"/>
</dbReference>
<keyword evidence="5" id="KW-0472">Membrane</keyword>
<accession>A0A9P4H4H0</accession>
<keyword evidence="3 5" id="KW-0732">Signal</keyword>